<protein>
    <submittedName>
        <fullName evidence="1">Uncharacterized protein</fullName>
    </submittedName>
</protein>
<organism evidence="1 2">
    <name type="scientific">Cucumis melo var. makuwa</name>
    <name type="common">Oriental melon</name>
    <dbReference type="NCBI Taxonomy" id="1194695"/>
    <lineage>
        <taxon>Eukaryota</taxon>
        <taxon>Viridiplantae</taxon>
        <taxon>Streptophyta</taxon>
        <taxon>Embryophyta</taxon>
        <taxon>Tracheophyta</taxon>
        <taxon>Spermatophyta</taxon>
        <taxon>Magnoliopsida</taxon>
        <taxon>eudicotyledons</taxon>
        <taxon>Gunneridae</taxon>
        <taxon>Pentapetalae</taxon>
        <taxon>rosids</taxon>
        <taxon>fabids</taxon>
        <taxon>Cucurbitales</taxon>
        <taxon>Cucurbitaceae</taxon>
        <taxon>Benincaseae</taxon>
        <taxon>Cucumis</taxon>
    </lineage>
</organism>
<dbReference type="Proteomes" id="UP000321947">
    <property type="component" value="Unassembled WGS sequence"/>
</dbReference>
<proteinExistence type="predicted"/>
<gene>
    <name evidence="1" type="ORF">E5676_scaffold299G001870</name>
</gene>
<dbReference type="AlphaFoldDB" id="A0A5D3CTZ7"/>
<evidence type="ECO:0000313" key="1">
    <source>
        <dbReference type="EMBL" id="TYK13669.1"/>
    </source>
</evidence>
<reference evidence="1 2" key="1">
    <citation type="submission" date="2019-08" db="EMBL/GenBank/DDBJ databases">
        <title>Draft genome sequences of two oriental melons (Cucumis melo L. var makuwa).</title>
        <authorList>
            <person name="Kwon S.-Y."/>
        </authorList>
    </citation>
    <scope>NUCLEOTIDE SEQUENCE [LARGE SCALE GENOMIC DNA]</scope>
    <source>
        <strain evidence="2">cv. Chang Bougi</strain>
        <tissue evidence="1">Leaf</tissue>
    </source>
</reference>
<sequence length="102" mass="11568">MQEEVETTLVGTTEQIEHTTWSSIILVSETSNLCSVFAMAQKRIEEKLEMVDQEISGIQAELHGLPSIKEDISSLAKSIERLGVQAEQQQQTFMKYIDILRQ</sequence>
<comment type="caution">
    <text evidence="1">The sequence shown here is derived from an EMBL/GenBank/DDBJ whole genome shotgun (WGS) entry which is preliminary data.</text>
</comment>
<name>A0A5D3CTZ7_CUCMM</name>
<dbReference type="EMBL" id="SSTD01009863">
    <property type="protein sequence ID" value="TYK13669.1"/>
    <property type="molecule type" value="Genomic_DNA"/>
</dbReference>
<accession>A0A5D3CTZ7</accession>
<evidence type="ECO:0000313" key="2">
    <source>
        <dbReference type="Proteomes" id="UP000321947"/>
    </source>
</evidence>